<proteinExistence type="predicted"/>
<feature type="domain" description="MYND-type" evidence="4">
    <location>
        <begin position="2"/>
        <end position="21"/>
    </location>
</feature>
<dbReference type="EMBL" id="FNXT01001175">
    <property type="protein sequence ID" value="SZX72908.1"/>
    <property type="molecule type" value="Genomic_DNA"/>
</dbReference>
<sequence>MVQYCCKRHQRDDWPQHKPECKAFRALGLRATFYRDEDMLAAFPLQSHRAARSSTPPPVPAGASCPICGKGAGQAPLTRTPCCQQLVCDTNARYQIGSFSRDICPRSLQRYTLCG</sequence>
<evidence type="ECO:0000259" key="4">
    <source>
        <dbReference type="Pfam" id="PF01753"/>
    </source>
</evidence>
<evidence type="ECO:0000256" key="2">
    <source>
        <dbReference type="ARBA" id="ARBA00022771"/>
    </source>
</evidence>
<evidence type="ECO:0000256" key="3">
    <source>
        <dbReference type="ARBA" id="ARBA00022833"/>
    </source>
</evidence>
<dbReference type="Pfam" id="PF01753">
    <property type="entry name" value="zf-MYND"/>
    <property type="match status" value="1"/>
</dbReference>
<reference evidence="5 6" key="1">
    <citation type="submission" date="2016-10" db="EMBL/GenBank/DDBJ databases">
        <authorList>
            <person name="Cai Z."/>
        </authorList>
    </citation>
    <scope>NUCLEOTIDE SEQUENCE [LARGE SCALE GENOMIC DNA]</scope>
</reference>
<evidence type="ECO:0000256" key="1">
    <source>
        <dbReference type="ARBA" id="ARBA00022723"/>
    </source>
</evidence>
<dbReference type="Gene3D" id="6.10.140.2220">
    <property type="match status" value="1"/>
</dbReference>
<keyword evidence="3" id="KW-0862">Zinc</keyword>
<dbReference type="InterPro" id="IPR002893">
    <property type="entry name" value="Znf_MYND"/>
</dbReference>
<dbReference type="SUPFAM" id="SSF144232">
    <property type="entry name" value="HIT/MYND zinc finger-like"/>
    <property type="match status" value="1"/>
</dbReference>
<keyword evidence="1" id="KW-0479">Metal-binding</keyword>
<keyword evidence="2" id="KW-0863">Zinc-finger</keyword>
<dbReference type="GO" id="GO:0008270">
    <property type="term" value="F:zinc ion binding"/>
    <property type="evidence" value="ECO:0007669"/>
    <property type="project" value="UniProtKB-KW"/>
</dbReference>
<keyword evidence="6" id="KW-1185">Reference proteome</keyword>
<dbReference type="Proteomes" id="UP000256970">
    <property type="component" value="Unassembled WGS sequence"/>
</dbReference>
<name>A0A383W5K5_TETOB</name>
<protein>
    <recommendedName>
        <fullName evidence="4">MYND-type domain-containing protein</fullName>
    </recommendedName>
</protein>
<dbReference type="AlphaFoldDB" id="A0A383W5K5"/>
<evidence type="ECO:0000313" key="6">
    <source>
        <dbReference type="Proteomes" id="UP000256970"/>
    </source>
</evidence>
<accession>A0A383W5K5</accession>
<evidence type="ECO:0000313" key="5">
    <source>
        <dbReference type="EMBL" id="SZX72908.1"/>
    </source>
</evidence>
<gene>
    <name evidence="5" type="ORF">BQ4739_LOCUS13043</name>
</gene>
<organism evidence="5 6">
    <name type="scientific">Tetradesmus obliquus</name>
    <name type="common">Green alga</name>
    <name type="synonym">Acutodesmus obliquus</name>
    <dbReference type="NCBI Taxonomy" id="3088"/>
    <lineage>
        <taxon>Eukaryota</taxon>
        <taxon>Viridiplantae</taxon>
        <taxon>Chlorophyta</taxon>
        <taxon>core chlorophytes</taxon>
        <taxon>Chlorophyceae</taxon>
        <taxon>CS clade</taxon>
        <taxon>Sphaeropleales</taxon>
        <taxon>Scenedesmaceae</taxon>
        <taxon>Tetradesmus</taxon>
    </lineage>
</organism>